<dbReference type="AlphaFoldDB" id="A0A183IJU7"/>
<name>A0A183IJU7_9BILA</name>
<dbReference type="InterPro" id="IPR027417">
    <property type="entry name" value="P-loop_NTPase"/>
</dbReference>
<keyword evidence="7" id="KW-1185">Reference proteome</keyword>
<evidence type="ECO:0000313" key="7">
    <source>
        <dbReference type="Proteomes" id="UP000270296"/>
    </source>
</evidence>
<evidence type="ECO:0000256" key="4">
    <source>
        <dbReference type="SAM" id="MobiDB-lite"/>
    </source>
</evidence>
<evidence type="ECO:0000259" key="5">
    <source>
        <dbReference type="PROSITE" id="PS50067"/>
    </source>
</evidence>
<organism evidence="8">
    <name type="scientific">Soboliphyme baturini</name>
    <dbReference type="NCBI Taxonomy" id="241478"/>
    <lineage>
        <taxon>Eukaryota</taxon>
        <taxon>Metazoa</taxon>
        <taxon>Ecdysozoa</taxon>
        <taxon>Nematoda</taxon>
        <taxon>Enoplea</taxon>
        <taxon>Dorylaimia</taxon>
        <taxon>Dioctophymatida</taxon>
        <taxon>Dioctophymatoidea</taxon>
        <taxon>Soboliphymatidae</taxon>
        <taxon>Soboliphyme</taxon>
    </lineage>
</organism>
<feature type="compositionally biased region" description="Low complexity" evidence="4">
    <location>
        <begin position="275"/>
        <end position="289"/>
    </location>
</feature>
<feature type="domain" description="Kinesin motor" evidence="5">
    <location>
        <begin position="1"/>
        <end position="232"/>
    </location>
</feature>
<dbReference type="InterPro" id="IPR036961">
    <property type="entry name" value="Kinesin_motor_dom_sf"/>
</dbReference>
<dbReference type="GO" id="GO:0007018">
    <property type="term" value="P:microtubule-based movement"/>
    <property type="evidence" value="ECO:0007669"/>
    <property type="project" value="InterPro"/>
</dbReference>
<accession>A0A183IJU7</accession>
<keyword evidence="1" id="KW-0547">Nucleotide-binding</keyword>
<evidence type="ECO:0000256" key="2">
    <source>
        <dbReference type="ARBA" id="ARBA00022840"/>
    </source>
</evidence>
<dbReference type="InterPro" id="IPR001752">
    <property type="entry name" value="Kinesin_motor_dom"/>
</dbReference>
<dbReference type="SUPFAM" id="SSF52540">
    <property type="entry name" value="P-loop containing nucleoside triphosphate hydrolases"/>
    <property type="match status" value="1"/>
</dbReference>
<comment type="caution">
    <text evidence="3">Lacks conserved residue(s) required for the propagation of feature annotation.</text>
</comment>
<dbReference type="PROSITE" id="PS50067">
    <property type="entry name" value="KINESIN_MOTOR_2"/>
    <property type="match status" value="1"/>
</dbReference>
<dbReference type="GO" id="GO:0003777">
    <property type="term" value="F:microtubule motor activity"/>
    <property type="evidence" value="ECO:0007669"/>
    <property type="project" value="InterPro"/>
</dbReference>
<protein>
    <submittedName>
        <fullName evidence="8">Kinesin motor domain-containing protein</fullName>
    </submittedName>
</protein>
<evidence type="ECO:0000256" key="3">
    <source>
        <dbReference type="PROSITE-ProRule" id="PRU00283"/>
    </source>
</evidence>
<evidence type="ECO:0000256" key="1">
    <source>
        <dbReference type="ARBA" id="ARBA00022741"/>
    </source>
</evidence>
<comment type="similarity">
    <text evidence="3">Belongs to the TRAFAC class myosin-kinesin ATPase superfamily. Kinesin family.</text>
</comment>
<sequence>MTYIARNMQKKITINTELFGVRVRPVSASEKRRLIDKQLDICVDMNIKSHIVTVDTGANRFDFNFEATFWNQSVVYDHFGSPLLENFLQGFNCTFIWILQISFYEIYNEKLRDLLALNSSDEEDVDGVRHEYTRTSIINFVDLAGSERASYSTRLKETRMINKSLSCLSKVILQLSEKQSYISYRDSFLCRLLKESLGGNAKTFMLATVSPLKAHIEETLSTLRYASHARTIINRAHVNEDPAYTFIKKLKEEIARLHRLLEEGCDKTDESAIAQQHSEQNEQQLQNEESPGDEIVDLVKRMGSLRDTYEQKNRVKLMP</sequence>
<dbReference type="SMART" id="SM00129">
    <property type="entry name" value="KISc"/>
    <property type="match status" value="1"/>
</dbReference>
<gene>
    <name evidence="6" type="ORF">SBAD_LOCUS3893</name>
</gene>
<dbReference type="GO" id="GO:0005524">
    <property type="term" value="F:ATP binding"/>
    <property type="evidence" value="ECO:0007669"/>
    <property type="project" value="UniProtKB-KW"/>
</dbReference>
<reference evidence="6 7" key="2">
    <citation type="submission" date="2018-11" db="EMBL/GenBank/DDBJ databases">
        <authorList>
            <consortium name="Pathogen Informatics"/>
        </authorList>
    </citation>
    <scope>NUCLEOTIDE SEQUENCE [LARGE SCALE GENOMIC DNA]</scope>
</reference>
<reference evidence="8" key="1">
    <citation type="submission" date="2016-06" db="UniProtKB">
        <authorList>
            <consortium name="WormBaseParasite"/>
        </authorList>
    </citation>
    <scope>IDENTIFICATION</scope>
</reference>
<dbReference type="WBParaSite" id="SBAD_0000406701-mRNA-1">
    <property type="protein sequence ID" value="SBAD_0000406701-mRNA-1"/>
    <property type="gene ID" value="SBAD_0000406701"/>
</dbReference>
<dbReference type="OrthoDB" id="5872235at2759"/>
<evidence type="ECO:0000313" key="6">
    <source>
        <dbReference type="EMBL" id="VDP02712.1"/>
    </source>
</evidence>
<dbReference type="Pfam" id="PF00225">
    <property type="entry name" value="Kinesin"/>
    <property type="match status" value="1"/>
</dbReference>
<dbReference type="EMBL" id="UZAM01008009">
    <property type="protein sequence ID" value="VDP02712.1"/>
    <property type="molecule type" value="Genomic_DNA"/>
</dbReference>
<dbReference type="Proteomes" id="UP000270296">
    <property type="component" value="Unassembled WGS sequence"/>
</dbReference>
<evidence type="ECO:0000313" key="8">
    <source>
        <dbReference type="WBParaSite" id="SBAD_0000406701-mRNA-1"/>
    </source>
</evidence>
<dbReference type="GO" id="GO:0008017">
    <property type="term" value="F:microtubule binding"/>
    <property type="evidence" value="ECO:0007669"/>
    <property type="project" value="InterPro"/>
</dbReference>
<proteinExistence type="inferred from homology"/>
<feature type="region of interest" description="Disordered" evidence="4">
    <location>
        <begin position="268"/>
        <end position="293"/>
    </location>
</feature>
<dbReference type="PANTHER" id="PTHR47117">
    <property type="entry name" value="STAR-RELATED LIPID TRANSFER PROTEIN 9"/>
    <property type="match status" value="1"/>
</dbReference>
<dbReference type="Gene3D" id="3.40.850.10">
    <property type="entry name" value="Kinesin motor domain"/>
    <property type="match status" value="2"/>
</dbReference>
<dbReference type="PRINTS" id="PR00380">
    <property type="entry name" value="KINESINHEAVY"/>
</dbReference>
<keyword evidence="2" id="KW-0067">ATP-binding</keyword>